<dbReference type="InterPro" id="IPR011991">
    <property type="entry name" value="ArsR-like_HTH"/>
</dbReference>
<keyword evidence="6" id="KW-1185">Reference proteome</keyword>
<dbReference type="PANTHER" id="PTHR33154:SF18">
    <property type="entry name" value="ARSENICAL RESISTANCE OPERON REPRESSOR"/>
    <property type="match status" value="1"/>
</dbReference>
<evidence type="ECO:0000256" key="2">
    <source>
        <dbReference type="ARBA" id="ARBA00023125"/>
    </source>
</evidence>
<dbReference type="Pfam" id="PF01022">
    <property type="entry name" value="HTH_5"/>
    <property type="match status" value="1"/>
</dbReference>
<keyword evidence="1" id="KW-0805">Transcription regulation</keyword>
<evidence type="ECO:0000259" key="4">
    <source>
        <dbReference type="PROSITE" id="PS50987"/>
    </source>
</evidence>
<dbReference type="SMART" id="SM00418">
    <property type="entry name" value="HTH_ARSR"/>
    <property type="match status" value="1"/>
</dbReference>
<dbReference type="CDD" id="cd00090">
    <property type="entry name" value="HTH_ARSR"/>
    <property type="match status" value="1"/>
</dbReference>
<feature type="domain" description="HTH arsR-type" evidence="4">
    <location>
        <begin position="228"/>
        <end position="323"/>
    </location>
</feature>
<evidence type="ECO:0000313" key="5">
    <source>
        <dbReference type="EMBL" id="SMC16036.1"/>
    </source>
</evidence>
<organism evidence="5 6">
    <name type="scientific">Clostridium acidisoli DSM 12555</name>
    <dbReference type="NCBI Taxonomy" id="1121291"/>
    <lineage>
        <taxon>Bacteria</taxon>
        <taxon>Bacillati</taxon>
        <taxon>Bacillota</taxon>
        <taxon>Clostridia</taxon>
        <taxon>Eubacteriales</taxon>
        <taxon>Clostridiaceae</taxon>
        <taxon>Clostridium</taxon>
    </lineage>
</organism>
<dbReference type="PANTHER" id="PTHR33154">
    <property type="entry name" value="TRANSCRIPTIONAL REGULATOR, ARSR FAMILY"/>
    <property type="match status" value="1"/>
</dbReference>
<dbReference type="PROSITE" id="PS50987">
    <property type="entry name" value="HTH_ARSR_2"/>
    <property type="match status" value="1"/>
</dbReference>
<evidence type="ECO:0000313" key="6">
    <source>
        <dbReference type="Proteomes" id="UP000192468"/>
    </source>
</evidence>
<dbReference type="InterPro" id="IPR051081">
    <property type="entry name" value="HTH_MetalResp_TranReg"/>
</dbReference>
<keyword evidence="3" id="KW-0804">Transcription</keyword>
<dbReference type="InterPro" id="IPR036390">
    <property type="entry name" value="WH_DNA-bd_sf"/>
</dbReference>
<sequence length="323" mass="38437">MKVYTANKDNWKIEFTYSPLFEMLCSIHVLINSEHHLERIVWAEKTKKTVTNNLYEELVYFGKITCEWCGIMDLCNVYAQCDDFNIMSALDFMDDLSERDFNLVFQKYNELKYIDFNLKLKSKMVRVLKEYYLTYFEKELRYIEPLLIRCLKRDSQLCASNGILNYVNELHSRIEVTEEAFLFHKFTLFTIPFDTLERLIIRVSSFISPHLLMDYGKEMVQVTTIAHLDTKIDKVPMDLLKLMKALSDETRLKIIRKLSKSKGSTQSLAKELNFTEACISKHLKILYDVELLYKEREGNYIYYYLNTFLIDSIPLELHEYVDF</sequence>
<dbReference type="Gene3D" id="1.10.10.10">
    <property type="entry name" value="Winged helix-like DNA-binding domain superfamily/Winged helix DNA-binding domain"/>
    <property type="match status" value="1"/>
</dbReference>
<dbReference type="NCBIfam" id="NF033788">
    <property type="entry name" value="HTH_metalloreg"/>
    <property type="match status" value="1"/>
</dbReference>
<name>A0A1W1WWC4_9CLOT</name>
<dbReference type="Proteomes" id="UP000192468">
    <property type="component" value="Unassembled WGS sequence"/>
</dbReference>
<dbReference type="GO" id="GO:0003677">
    <property type="term" value="F:DNA binding"/>
    <property type="evidence" value="ECO:0007669"/>
    <property type="project" value="UniProtKB-KW"/>
</dbReference>
<dbReference type="RefSeq" id="WP_084113246.1">
    <property type="nucleotide sequence ID" value="NZ_FWXH01000002.1"/>
</dbReference>
<dbReference type="InterPro" id="IPR036388">
    <property type="entry name" value="WH-like_DNA-bd_sf"/>
</dbReference>
<accession>A0A1W1WWC4</accession>
<dbReference type="SUPFAM" id="SSF46785">
    <property type="entry name" value="Winged helix' DNA-binding domain"/>
    <property type="match status" value="1"/>
</dbReference>
<evidence type="ECO:0000256" key="3">
    <source>
        <dbReference type="ARBA" id="ARBA00023163"/>
    </source>
</evidence>
<dbReference type="PRINTS" id="PR00778">
    <property type="entry name" value="HTHARSR"/>
</dbReference>
<proteinExistence type="predicted"/>
<evidence type="ECO:0000256" key="1">
    <source>
        <dbReference type="ARBA" id="ARBA00023015"/>
    </source>
</evidence>
<dbReference type="InterPro" id="IPR001845">
    <property type="entry name" value="HTH_ArsR_DNA-bd_dom"/>
</dbReference>
<reference evidence="5 6" key="1">
    <citation type="submission" date="2017-04" db="EMBL/GenBank/DDBJ databases">
        <authorList>
            <person name="Afonso C.L."/>
            <person name="Miller P.J."/>
            <person name="Scott M.A."/>
            <person name="Spackman E."/>
            <person name="Goraichik I."/>
            <person name="Dimitrov K.M."/>
            <person name="Suarez D.L."/>
            <person name="Swayne D.E."/>
        </authorList>
    </citation>
    <scope>NUCLEOTIDE SEQUENCE [LARGE SCALE GENOMIC DNA]</scope>
    <source>
        <strain evidence="5 6">DSM 12555</strain>
    </source>
</reference>
<dbReference type="EMBL" id="FWXH01000002">
    <property type="protein sequence ID" value="SMC16036.1"/>
    <property type="molecule type" value="Genomic_DNA"/>
</dbReference>
<protein>
    <submittedName>
        <fullName evidence="5">DNA-binding transcriptional regulator, ArsR family</fullName>
    </submittedName>
</protein>
<dbReference type="STRING" id="1121291.SAMN02745134_00014"/>
<dbReference type="AlphaFoldDB" id="A0A1W1WWC4"/>
<gene>
    <name evidence="5" type="ORF">SAMN02745134_00014</name>
</gene>
<dbReference type="GO" id="GO:0003700">
    <property type="term" value="F:DNA-binding transcription factor activity"/>
    <property type="evidence" value="ECO:0007669"/>
    <property type="project" value="InterPro"/>
</dbReference>
<dbReference type="OrthoDB" id="154717at2"/>
<keyword evidence="2 5" id="KW-0238">DNA-binding</keyword>